<name>A0A1T5M5L4_9BACT</name>
<dbReference type="Proteomes" id="UP000190961">
    <property type="component" value="Unassembled WGS sequence"/>
</dbReference>
<evidence type="ECO:0000313" key="3">
    <source>
        <dbReference type="Proteomes" id="UP000190961"/>
    </source>
</evidence>
<evidence type="ECO:0000313" key="2">
    <source>
        <dbReference type="EMBL" id="SKC83425.1"/>
    </source>
</evidence>
<accession>A0A1T5M5L4</accession>
<feature type="chain" id="PRO_5012346276" description="Peptidase M61 catalytic domain-containing protein" evidence="1">
    <location>
        <begin position="20"/>
        <end position="430"/>
    </location>
</feature>
<feature type="signal peptide" evidence="1">
    <location>
        <begin position="1"/>
        <end position="19"/>
    </location>
</feature>
<keyword evidence="3" id="KW-1185">Reference proteome</keyword>
<proteinExistence type="predicted"/>
<gene>
    <name evidence="2" type="ORF">SAMN05660236_4451</name>
</gene>
<evidence type="ECO:0000256" key="1">
    <source>
        <dbReference type="SAM" id="SignalP"/>
    </source>
</evidence>
<organism evidence="2 3">
    <name type="scientific">Ohtaekwangia koreensis</name>
    <dbReference type="NCBI Taxonomy" id="688867"/>
    <lineage>
        <taxon>Bacteria</taxon>
        <taxon>Pseudomonadati</taxon>
        <taxon>Bacteroidota</taxon>
        <taxon>Cytophagia</taxon>
        <taxon>Cytophagales</taxon>
        <taxon>Fulvivirgaceae</taxon>
        <taxon>Ohtaekwangia</taxon>
    </lineage>
</organism>
<sequence length="430" mass="49551">MRTFLIIILLLLNSLASTGQIQTLEDTLSNYLDETRAVTFANKGLWCLDLYSPILFVDPNTRIVYANDSDVDGILKQSKRLYIGQLPKSINIANTALTWGGKRWAMIILPLPNDNHDRLNLITHELFHRVQPQLNFNLNNADNNHLDRKDGRIYLRLELEALRRAILSSSDKTRRTHISNALTFRRARYQLYLKADSIENLLELNEGIAEYTGLVLSGRNDQQILRHITEVLSQFLNNKTFVRSFAYQTTPIYGYLLSKSKRYWNKDISAKTNLSDYFQNSFGLKVPFNALDKAASILKNYSGEVIISEETKREELNIQLVKFQVARFITSPHFELLFEKMNVSFDPRNIISLEEFGTVYPTIRITDNWGILTVQNGALMSPNWNKITITEPTESNSNIVKGDGWTLELNVDLYTIRKDIYSANYHLTKK</sequence>
<dbReference type="AlphaFoldDB" id="A0A1T5M5L4"/>
<dbReference type="RefSeq" id="WP_079688974.1">
    <property type="nucleotide sequence ID" value="NZ_FUZU01000003.1"/>
</dbReference>
<reference evidence="2 3" key="1">
    <citation type="submission" date="2017-02" db="EMBL/GenBank/DDBJ databases">
        <authorList>
            <person name="Peterson S.W."/>
        </authorList>
    </citation>
    <scope>NUCLEOTIDE SEQUENCE [LARGE SCALE GENOMIC DNA]</scope>
    <source>
        <strain evidence="2 3">DSM 25262</strain>
    </source>
</reference>
<dbReference type="EMBL" id="FUZU01000003">
    <property type="protein sequence ID" value="SKC83425.1"/>
    <property type="molecule type" value="Genomic_DNA"/>
</dbReference>
<keyword evidence="1" id="KW-0732">Signal</keyword>
<evidence type="ECO:0008006" key="4">
    <source>
        <dbReference type="Google" id="ProtNLM"/>
    </source>
</evidence>
<protein>
    <recommendedName>
        <fullName evidence="4">Peptidase M61 catalytic domain-containing protein</fullName>
    </recommendedName>
</protein>
<dbReference type="OrthoDB" id="1299654at2"/>